<feature type="domain" description="PA14" evidence="4">
    <location>
        <begin position="1371"/>
        <end position="1526"/>
    </location>
</feature>
<keyword evidence="6" id="KW-1185">Reference proteome</keyword>
<feature type="domain" description="PA14" evidence="4">
    <location>
        <begin position="1736"/>
        <end position="1890"/>
    </location>
</feature>
<dbReference type="InterPro" id="IPR013783">
    <property type="entry name" value="Ig-like_fold"/>
</dbReference>
<feature type="chain" id="PRO_5045379692" evidence="3">
    <location>
        <begin position="32"/>
        <end position="2080"/>
    </location>
</feature>
<dbReference type="EMBL" id="JBHUHZ010000001">
    <property type="protein sequence ID" value="MFD2161638.1"/>
    <property type="molecule type" value="Genomic_DNA"/>
</dbReference>
<evidence type="ECO:0000256" key="2">
    <source>
        <dbReference type="SAM" id="MobiDB-lite"/>
    </source>
</evidence>
<dbReference type="Gene3D" id="2.160.20.10">
    <property type="entry name" value="Single-stranded right-handed beta-helix, Pectin lyase-like"/>
    <property type="match status" value="1"/>
</dbReference>
<dbReference type="InterPro" id="IPR012334">
    <property type="entry name" value="Pectin_lyas_fold"/>
</dbReference>
<dbReference type="InterPro" id="IPR037524">
    <property type="entry name" value="PA14/GLEYA"/>
</dbReference>
<evidence type="ECO:0000256" key="1">
    <source>
        <dbReference type="ARBA" id="ARBA00022729"/>
    </source>
</evidence>
<feature type="domain" description="PA14" evidence="4">
    <location>
        <begin position="1102"/>
        <end position="1257"/>
    </location>
</feature>
<dbReference type="InterPro" id="IPR011658">
    <property type="entry name" value="PA14_dom"/>
</dbReference>
<evidence type="ECO:0000259" key="4">
    <source>
        <dbReference type="PROSITE" id="PS51820"/>
    </source>
</evidence>
<protein>
    <submittedName>
        <fullName evidence="5">Ig-like domain-containing protein</fullName>
    </submittedName>
</protein>
<dbReference type="InterPro" id="IPR022409">
    <property type="entry name" value="PKD/Chitinase_dom"/>
</dbReference>
<reference evidence="6" key="1">
    <citation type="journal article" date="2019" name="Int. J. Syst. Evol. Microbiol.">
        <title>The Global Catalogue of Microorganisms (GCM) 10K type strain sequencing project: providing services to taxonomists for standard genome sequencing and annotation.</title>
        <authorList>
            <consortium name="The Broad Institute Genomics Platform"/>
            <consortium name="The Broad Institute Genome Sequencing Center for Infectious Disease"/>
            <person name="Wu L."/>
            <person name="Ma J."/>
        </authorList>
    </citation>
    <scope>NUCLEOTIDE SEQUENCE [LARGE SCALE GENOMIC DNA]</scope>
    <source>
        <strain evidence="6">KCTC 42217</strain>
    </source>
</reference>
<dbReference type="Gene3D" id="2.60.40.10">
    <property type="entry name" value="Immunoglobulins"/>
    <property type="match status" value="6"/>
</dbReference>
<dbReference type="InterPro" id="IPR026444">
    <property type="entry name" value="Secre_tail"/>
</dbReference>
<comment type="caution">
    <text evidence="5">The sequence shown here is derived from an EMBL/GenBank/DDBJ whole genome shotgun (WGS) entry which is preliminary data.</text>
</comment>
<dbReference type="Gene3D" id="2.60.120.1560">
    <property type="match status" value="3"/>
</dbReference>
<dbReference type="SUPFAM" id="SSF51126">
    <property type="entry name" value="Pectin lyase-like"/>
    <property type="match status" value="1"/>
</dbReference>
<evidence type="ECO:0000313" key="5">
    <source>
        <dbReference type="EMBL" id="MFD2161638.1"/>
    </source>
</evidence>
<dbReference type="PANTHER" id="PTHR46769:SF2">
    <property type="entry name" value="FIBROCYSTIN-L ISOFORM 2 PRECURSOR-RELATED"/>
    <property type="match status" value="1"/>
</dbReference>
<sequence length="2080" mass="221780">MVNRIVNSRRIRKFLLATSIIVITVSHNSMAQTALPKYTGYSTPSPSPGAPGESFNPPMSGNTAAANTPVCAEWTRTAGRDESMVITGANFTRHSGADEGKDTRFTVYSSSGLQKDASIQRLERSKTVITLDKNIPSWSMYLVWPANDAGYGAPIAVNKTDAWWVGPEKATRGSSVSIYGRNLSQYNDSTASYVYIKSSTGAGQWATVTKVNPYKVDFTVPAGLANGDYEIWTHNGHGGEYGWSGPLKLNINDGAKWTTTTFNVADFGAVGNGLTDDTDAIYRAFAAAKQSYGSTVYFPAGTYMISRMLNPSNNTQWKGAGQDKTFIKCNASFSSGNDAMVYGIVSTFQVSDITFDTNNNYRAIHSSPFFLRGSRDVKVNNVTLSFANYDVMQLDNTRGVTLTNSKLIGKISFLGIASQLFIDNCHFYLTNDTELALHSWGGLGISITNSTCRDLNNSDPNNGAGWGKGRFFVATGNTGSGGQTYLGNNRTYDLTVRENSSVDQNSGEQFLWEGFSSRWSGPVISSSNMVTNVSGFTETLEKAKIAVIIKGKGLGQSRRVIAATGTSLTLETPWNLPPDASSIIAVGHYADKIVMYNNYIDGKSYAVTSPNPSASAGIEPYGGVLNFIADRNTISEVRAAIANWSTQHFTGIDPNYFSLYTNNKIIGCRWAVQNGLDMHRPAETALLGSIFRKNTIGTTLQSGIINTIMATSTPVLENFVYEHNQFDNVRTAFSTGGDLGLPNGFPSDGTGIAHQLFYKNNFGSSSNLSGITVTPFVALRENTFTGFAADYSGLLREPVIEAPLRVIEIKGTTGSNVSELFSIWNSGITSINWKASSDASWLKLSDTTGVITDERKSGNITLTANTSALSAGRHTATITSIAGNHTKKYTVILNLSASNAPQIAITSPAVNSTFKTPALVAITANASDQDGTVTKVEFYSGETKLGEDLTSPYTYTWSNTVAGTYTLTAKATDNSGHSTISAPINIELTNPIVAVAPSVALTSPSAASTFTAPALVNITATATDQDGTISKVEFFFDTTKLGEDVSSPYTFSWADVKAGSYTITAKATDNSGLSTTSAAIKLNVTAPALESAPESAPIVACAGTGSIVWEYWSNITGSNNIFAIPLNTAPTGTRTLTSFSAPVEFGDNYGARIRGYICPPVSGNYVFYISSDDNGELWLSSNDDPSTKKKIASVGDWTSPGQYDKYPTQQSAVINLVAGQRYYIEALHKEGGGTLDHLSIGWKLPDGSLQRPIPGTNLIPFQEPVSSEPVAIAPAVAISSPANNSSLTAPASVTITASANDQDGTISKVEFFSGTTKLGEDLTSPYTYAWSNVTAGSYTITAKATDNSGLSTTSATVNLTINAPAPIVACAGTGSIVWEYWSNITGSNNIFAIPLNTTPTGTRTLTNFSAPVEFGDNYGARIRGYICPPVSGNYVFYIASDDNGELWLSSNDDPSSKKKIASVGDWTSPGQYDKYPTQQSAVINLVAGQRYYIEALHKEGGGTLDHLSIGWKLPDGSLQRPIPGTNLIPFQEPVISEPVAIAPAVAISSPANNSSLTAPASVTITASANDKDGTISKVEFFSGTTKLGEDLTSPYTYAWSNVTAGSYTITAKATDNSGLSTTSATVNISVSAPVAQVAPAIAITAPSAISTFTAPASVSITATASDQDGTISKVEFFSGTTKLGEDLTSPYTYAWSNVTAGSYTITAKATDNSGLSTTSSSLSFNVNAPEPVVACTGTGSIVWEYWSNISGTMVNLIPLGNKATGTKTLTSFASPVQFGDYYGARIRGYICPPVSGTYVFYIAGDDRAELWLSTDGNPVNKKKIAYSDSWTNLGQYDKFKAQQSVSIELKANQRYYIEALHKEGYGANDFVSVGWKLPDGSLQRPIKGAHLIPFEEISAPLVSISSFTENATIAPIATPITAEASDPNGSIQKVEFYAGDIKIGESYTKPYSVVWRNISPGLHILTAKATNNLGISSVSDHLQVTVDARLSSTAGPTLTAFPNPFAEYINLEFTGIEATDVNLQIFNLQGILLKTLYKGKVEGNMTYTHRFNGNEYPNGTYLCRLTYGNKAISKLIILNK</sequence>
<dbReference type="InterPro" id="IPR052387">
    <property type="entry name" value="Fibrocystin"/>
</dbReference>
<dbReference type="InterPro" id="IPR024361">
    <property type="entry name" value="BACON"/>
</dbReference>
<dbReference type="InterPro" id="IPR011050">
    <property type="entry name" value="Pectin_lyase_fold/virulence"/>
</dbReference>
<dbReference type="PANTHER" id="PTHR46769">
    <property type="entry name" value="POLYCYSTIC KIDNEY AND HEPATIC DISEASE 1 (AUTOSOMAL RECESSIVE)-LIKE 1"/>
    <property type="match status" value="1"/>
</dbReference>
<evidence type="ECO:0000313" key="6">
    <source>
        <dbReference type="Proteomes" id="UP001597387"/>
    </source>
</evidence>
<feature type="signal peptide" evidence="3">
    <location>
        <begin position="1"/>
        <end position="31"/>
    </location>
</feature>
<name>A0ABW4ZHW2_9SPHI</name>
<dbReference type="InterPro" id="IPR024535">
    <property type="entry name" value="RHGA/B-epi-like_pectate_lyase"/>
</dbReference>
<dbReference type="Pfam" id="PF19190">
    <property type="entry name" value="BACON_2"/>
    <property type="match status" value="1"/>
</dbReference>
<dbReference type="Proteomes" id="UP001597387">
    <property type="component" value="Unassembled WGS sequence"/>
</dbReference>
<dbReference type="NCBIfam" id="TIGR04183">
    <property type="entry name" value="Por_Secre_tail"/>
    <property type="match status" value="1"/>
</dbReference>
<gene>
    <name evidence="5" type="ORF">ACFSJU_04485</name>
</gene>
<keyword evidence="1 3" id="KW-0732">Signal</keyword>
<dbReference type="Pfam" id="PF07691">
    <property type="entry name" value="PA14"/>
    <property type="match status" value="3"/>
</dbReference>
<feature type="region of interest" description="Disordered" evidence="2">
    <location>
        <begin position="41"/>
        <end position="63"/>
    </location>
</feature>
<dbReference type="Gene3D" id="2.70.50.70">
    <property type="match status" value="1"/>
</dbReference>
<dbReference type="RefSeq" id="WP_255898862.1">
    <property type="nucleotide sequence ID" value="NZ_JAFMZO010000001.1"/>
</dbReference>
<dbReference type="SUPFAM" id="SSF56988">
    <property type="entry name" value="Anthrax protective antigen"/>
    <property type="match status" value="3"/>
</dbReference>
<dbReference type="PROSITE" id="PS51820">
    <property type="entry name" value="PA14"/>
    <property type="match status" value="3"/>
</dbReference>
<dbReference type="Pfam" id="PF12708">
    <property type="entry name" value="Pect-lyase_RHGA_epim"/>
    <property type="match status" value="1"/>
</dbReference>
<evidence type="ECO:0000256" key="3">
    <source>
        <dbReference type="SAM" id="SignalP"/>
    </source>
</evidence>
<dbReference type="Pfam" id="PF17957">
    <property type="entry name" value="Big_7"/>
    <property type="match status" value="6"/>
</dbReference>
<organism evidence="5 6">
    <name type="scientific">Paradesertivirga mongoliensis</name>
    <dbReference type="NCBI Taxonomy" id="2100740"/>
    <lineage>
        <taxon>Bacteria</taxon>
        <taxon>Pseudomonadati</taxon>
        <taxon>Bacteroidota</taxon>
        <taxon>Sphingobacteriia</taxon>
        <taxon>Sphingobacteriales</taxon>
        <taxon>Sphingobacteriaceae</taxon>
        <taxon>Paradesertivirga</taxon>
    </lineage>
</organism>
<dbReference type="Pfam" id="PF18962">
    <property type="entry name" value="Por_Secre_tail"/>
    <property type="match status" value="1"/>
</dbReference>
<accession>A0ABW4ZHW2</accession>
<dbReference type="SMART" id="SM00758">
    <property type="entry name" value="PA14"/>
    <property type="match status" value="3"/>
</dbReference>
<dbReference type="SMART" id="SM00089">
    <property type="entry name" value="PKD"/>
    <property type="match status" value="6"/>
</dbReference>
<proteinExistence type="predicted"/>